<comment type="caution">
    <text evidence="2">The sequence shown here is derived from an EMBL/GenBank/DDBJ whole genome shotgun (WGS) entry which is preliminary data.</text>
</comment>
<protein>
    <submittedName>
        <fullName evidence="2">Extensin family protein</fullName>
    </submittedName>
</protein>
<evidence type="ECO:0000313" key="3">
    <source>
        <dbReference type="Proteomes" id="UP001556118"/>
    </source>
</evidence>
<dbReference type="Pfam" id="PF06904">
    <property type="entry name" value="Extensin-like_C"/>
    <property type="match status" value="1"/>
</dbReference>
<feature type="domain" description="Extensin-like C-terminal" evidence="1">
    <location>
        <begin position="62"/>
        <end position="241"/>
    </location>
</feature>
<dbReference type="RefSeq" id="WP_367773214.1">
    <property type="nucleotide sequence ID" value="NZ_JBFNXR010000033.1"/>
</dbReference>
<organism evidence="2 3">
    <name type="scientific">Novosphingobium rhizovicinum</name>
    <dbReference type="NCBI Taxonomy" id="3228928"/>
    <lineage>
        <taxon>Bacteria</taxon>
        <taxon>Pseudomonadati</taxon>
        <taxon>Pseudomonadota</taxon>
        <taxon>Alphaproteobacteria</taxon>
        <taxon>Sphingomonadales</taxon>
        <taxon>Sphingomonadaceae</taxon>
        <taxon>Novosphingobium</taxon>
    </lineage>
</organism>
<reference evidence="2 3" key="1">
    <citation type="submission" date="2024-06" db="EMBL/GenBank/DDBJ databases">
        <title>Novosphingobium rhizovicinus M1R2S20.</title>
        <authorList>
            <person name="Sun J.-Q."/>
        </authorList>
    </citation>
    <scope>NUCLEOTIDE SEQUENCE [LARGE SCALE GENOMIC DNA]</scope>
    <source>
        <strain evidence="2 3">M1R2S20</strain>
    </source>
</reference>
<dbReference type="Proteomes" id="UP001556118">
    <property type="component" value="Unassembled WGS sequence"/>
</dbReference>
<evidence type="ECO:0000313" key="2">
    <source>
        <dbReference type="EMBL" id="MEW9855543.1"/>
    </source>
</evidence>
<gene>
    <name evidence="2" type="ORF">ABUH87_10230</name>
</gene>
<name>A0ABV3RBR0_9SPHN</name>
<accession>A0ABV3RBR0</accession>
<dbReference type="EMBL" id="JBFNXR010000033">
    <property type="protein sequence ID" value="MEW9855543.1"/>
    <property type="molecule type" value="Genomic_DNA"/>
</dbReference>
<sequence length="241" mass="26402">MRFVLDYWLLAALLLLAVFAGGRAWLRDHPEHDPWSPLSPTDDPEGWATKSKIAGIRDDPAECRAFLQRSDIEFTPLDPTGAGACRREDRQVLAAEQDLGLVLRPSRPQATCAVGAGLARWLQHGVQPAAESLLGVRVEAIEHYGTNNCRRIGGGETGSWSEHATGNAIDIAAFVLEDGRRIVVRRDWAEGDAAAAFLQIARDTACHEFSTVLSPDYNAAHADHLHLDQAQRGGMGWTFCR</sequence>
<evidence type="ECO:0000259" key="1">
    <source>
        <dbReference type="Pfam" id="PF06904"/>
    </source>
</evidence>
<dbReference type="InterPro" id="IPR009683">
    <property type="entry name" value="Extensin-like_C"/>
</dbReference>
<keyword evidence="3" id="KW-1185">Reference proteome</keyword>
<proteinExistence type="predicted"/>